<evidence type="ECO:0000313" key="2">
    <source>
        <dbReference type="EMBL" id="KAJ6258183.1"/>
    </source>
</evidence>
<protein>
    <submittedName>
        <fullName evidence="2">Uncharacterized protein</fullName>
    </submittedName>
</protein>
<reference evidence="2" key="1">
    <citation type="submission" date="2023-01" db="EMBL/GenBank/DDBJ databases">
        <title>The chitinases involved in constricting ring structure development in the nematode-trapping fungus Drechslerella dactyloides.</title>
        <authorList>
            <person name="Wang R."/>
            <person name="Zhang L."/>
            <person name="Tang P."/>
            <person name="Li S."/>
            <person name="Liang L."/>
        </authorList>
    </citation>
    <scope>NUCLEOTIDE SEQUENCE</scope>
    <source>
        <strain evidence="2">YMF1.00031</strain>
    </source>
</reference>
<dbReference type="Proteomes" id="UP001221413">
    <property type="component" value="Unassembled WGS sequence"/>
</dbReference>
<feature type="compositionally biased region" description="Low complexity" evidence="1">
    <location>
        <begin position="1"/>
        <end position="14"/>
    </location>
</feature>
<proteinExistence type="predicted"/>
<keyword evidence="3" id="KW-1185">Reference proteome</keyword>
<name>A0AAD6IT47_DREDA</name>
<accession>A0AAD6IT47</accession>
<evidence type="ECO:0000313" key="3">
    <source>
        <dbReference type="Proteomes" id="UP001221413"/>
    </source>
</evidence>
<dbReference type="AlphaFoldDB" id="A0AAD6IT47"/>
<comment type="caution">
    <text evidence="2">The sequence shown here is derived from an EMBL/GenBank/DDBJ whole genome shotgun (WGS) entry which is preliminary data.</text>
</comment>
<dbReference type="EMBL" id="JAQGDS010000009">
    <property type="protein sequence ID" value="KAJ6258183.1"/>
    <property type="molecule type" value="Genomic_DNA"/>
</dbReference>
<gene>
    <name evidence="2" type="ORF">Dda_7102</name>
</gene>
<evidence type="ECO:0000256" key="1">
    <source>
        <dbReference type="SAM" id="MobiDB-lite"/>
    </source>
</evidence>
<sequence length="157" mass="16909">MPTHVTNVTYNNNTPSAERSTGAHPVTSECPNKGPTQHLNWVIIFESHLSGHARGSAQRRDRVVDDFGTALVRPAKLQQCQHSQLSDIASPAALRLLEGKPLLWVPFPCTSGKAPAPEARRRLQGVYVYVCLYSSIGMGMGMGVVCGGAERGGASWL</sequence>
<organism evidence="2 3">
    <name type="scientific">Drechslerella dactyloides</name>
    <name type="common">Nematode-trapping fungus</name>
    <name type="synonym">Arthrobotrys dactyloides</name>
    <dbReference type="NCBI Taxonomy" id="74499"/>
    <lineage>
        <taxon>Eukaryota</taxon>
        <taxon>Fungi</taxon>
        <taxon>Dikarya</taxon>
        <taxon>Ascomycota</taxon>
        <taxon>Pezizomycotina</taxon>
        <taxon>Orbiliomycetes</taxon>
        <taxon>Orbiliales</taxon>
        <taxon>Orbiliaceae</taxon>
        <taxon>Drechslerella</taxon>
    </lineage>
</organism>
<feature type="region of interest" description="Disordered" evidence="1">
    <location>
        <begin position="1"/>
        <end position="27"/>
    </location>
</feature>